<feature type="signal peptide" evidence="6">
    <location>
        <begin position="1"/>
        <end position="18"/>
    </location>
</feature>
<dbReference type="AlphaFoldDB" id="A0A5S6QMS6"/>
<proteinExistence type="inferred from homology"/>
<keyword evidence="5" id="KW-0325">Glycoprotein</keyword>
<dbReference type="GO" id="GO:0005576">
    <property type="term" value="C:extracellular region"/>
    <property type="evidence" value="ECO:0007669"/>
    <property type="project" value="UniProtKB-SubCell"/>
</dbReference>
<keyword evidence="7" id="KW-1185">Reference proteome</keyword>
<dbReference type="WBParaSite" id="TMUE_2000008646.1">
    <property type="protein sequence ID" value="TMUE_2000008646.1"/>
    <property type="gene ID" value="WBGene00287956"/>
</dbReference>
<evidence type="ECO:0000256" key="2">
    <source>
        <dbReference type="ARBA" id="ARBA00008960"/>
    </source>
</evidence>
<sequence length="143" mass="15877">MQFATFILSLLYYWLVKGDTSLPSQQIITGDVVAGNYTYFKISKVGAAALVLISYEGDADLYVSTATPTPTFSLDEHQFQSATCGMDHIELPASTSRPLYVGIYGHSSHELSRYVFAITLFEGDNSDDELARWADYVKEHGMD</sequence>
<reference evidence="8" key="1">
    <citation type="submission" date="2019-12" db="UniProtKB">
        <authorList>
            <consortium name="WormBaseParasite"/>
        </authorList>
    </citation>
    <scope>IDENTIFICATION</scope>
</reference>
<evidence type="ECO:0000256" key="4">
    <source>
        <dbReference type="ARBA" id="ARBA00022729"/>
    </source>
</evidence>
<accession>A0A5S6QMS6</accession>
<evidence type="ECO:0000256" key="5">
    <source>
        <dbReference type="ARBA" id="ARBA00023180"/>
    </source>
</evidence>
<evidence type="ECO:0000256" key="6">
    <source>
        <dbReference type="SAM" id="SignalP"/>
    </source>
</evidence>
<evidence type="ECO:0000256" key="3">
    <source>
        <dbReference type="ARBA" id="ARBA00022525"/>
    </source>
</evidence>
<evidence type="ECO:0000313" key="7">
    <source>
        <dbReference type="Proteomes" id="UP000046395"/>
    </source>
</evidence>
<feature type="chain" id="PRO_5024360689" evidence="6">
    <location>
        <begin position="19"/>
        <end position="143"/>
    </location>
</feature>
<keyword evidence="3" id="KW-0964">Secreted</keyword>
<comment type="subcellular location">
    <subcellularLocation>
        <location evidence="1">Secreted</location>
    </subcellularLocation>
</comment>
<dbReference type="STRING" id="70415.A0A5S6QMS6"/>
<dbReference type="PANTHER" id="PTHR31703">
    <property type="entry name" value="UPF0669 PROTEIN C6ORF120"/>
    <property type="match status" value="1"/>
</dbReference>
<evidence type="ECO:0000256" key="1">
    <source>
        <dbReference type="ARBA" id="ARBA00004613"/>
    </source>
</evidence>
<organism evidence="7 8">
    <name type="scientific">Trichuris muris</name>
    <name type="common">Mouse whipworm</name>
    <dbReference type="NCBI Taxonomy" id="70415"/>
    <lineage>
        <taxon>Eukaryota</taxon>
        <taxon>Metazoa</taxon>
        <taxon>Ecdysozoa</taxon>
        <taxon>Nematoda</taxon>
        <taxon>Enoplea</taxon>
        <taxon>Dorylaimia</taxon>
        <taxon>Trichinellida</taxon>
        <taxon>Trichuridae</taxon>
        <taxon>Trichuris</taxon>
    </lineage>
</organism>
<dbReference type="Pfam" id="PF17065">
    <property type="entry name" value="UPF0669"/>
    <property type="match status" value="1"/>
</dbReference>
<dbReference type="PANTHER" id="PTHR31703:SF2">
    <property type="entry name" value="UPF0669 PROTEIN C6ORF120"/>
    <property type="match status" value="1"/>
</dbReference>
<dbReference type="Proteomes" id="UP000046395">
    <property type="component" value="Unassembled WGS sequence"/>
</dbReference>
<keyword evidence="4 6" id="KW-0732">Signal</keyword>
<comment type="similarity">
    <text evidence="2">Belongs to the UPF0669 family.</text>
</comment>
<name>A0A5S6QMS6_TRIMR</name>
<dbReference type="InterPro" id="IPR031420">
    <property type="entry name" value="UPF0669"/>
</dbReference>
<evidence type="ECO:0000313" key="8">
    <source>
        <dbReference type="WBParaSite" id="TMUE_2000008646.1"/>
    </source>
</evidence>
<protein>
    <submittedName>
        <fullName evidence="8">Uncharacterized protein</fullName>
    </submittedName>
</protein>